<accession>A0A8H7D0Z4</accession>
<name>A0A8H7D0Z4_9AGAR</name>
<dbReference type="EMBL" id="JACAZI010000006">
    <property type="protein sequence ID" value="KAF7357969.1"/>
    <property type="molecule type" value="Genomic_DNA"/>
</dbReference>
<sequence length="312" mass="34672">MPPLLTDVRFAFGRGLRKEQGPSVLSSPLLRGIQHGRITIAASDLNALVPPTPFTWHHLTNLNLELNGKSFLAMNSQTAYRLLKGCTHLKSLKFPFRSSEIGPLTEGLLVVPSLESLVIIDKSHSFDVFGNLVGHFTIPRLAVFSVEIHTTGTPSDMLFLEHLARHSPLISDLTLDISNFTMASLVSTLPLFSCLAKLSLLLSWDSDDEVATKLLTSLTPNSSAPNPCPALQELFIESRGLTDPIWSKFLQSHLDCRTSLRQLHLQFWCDPPDIIPDVERFLTRGLNVSLMYCPVKKSLKRGRVTPWDGVEL</sequence>
<protein>
    <submittedName>
        <fullName evidence="1">Uncharacterized protein</fullName>
    </submittedName>
</protein>
<comment type="caution">
    <text evidence="1">The sequence shown here is derived from an EMBL/GenBank/DDBJ whole genome shotgun (WGS) entry which is preliminary data.</text>
</comment>
<organism evidence="1 2">
    <name type="scientific">Mycena venus</name>
    <dbReference type="NCBI Taxonomy" id="2733690"/>
    <lineage>
        <taxon>Eukaryota</taxon>
        <taxon>Fungi</taxon>
        <taxon>Dikarya</taxon>
        <taxon>Basidiomycota</taxon>
        <taxon>Agaricomycotina</taxon>
        <taxon>Agaricomycetes</taxon>
        <taxon>Agaricomycetidae</taxon>
        <taxon>Agaricales</taxon>
        <taxon>Marasmiineae</taxon>
        <taxon>Mycenaceae</taxon>
        <taxon>Mycena</taxon>
    </lineage>
</organism>
<keyword evidence="2" id="KW-1185">Reference proteome</keyword>
<dbReference type="InterPro" id="IPR032675">
    <property type="entry name" value="LRR_dom_sf"/>
</dbReference>
<evidence type="ECO:0000313" key="1">
    <source>
        <dbReference type="EMBL" id="KAF7357969.1"/>
    </source>
</evidence>
<dbReference type="AlphaFoldDB" id="A0A8H7D0Z4"/>
<reference evidence="1" key="1">
    <citation type="submission" date="2020-05" db="EMBL/GenBank/DDBJ databases">
        <title>Mycena genomes resolve the evolution of fungal bioluminescence.</title>
        <authorList>
            <person name="Tsai I.J."/>
        </authorList>
    </citation>
    <scope>NUCLEOTIDE SEQUENCE</scope>
    <source>
        <strain evidence="1">CCC161011</strain>
    </source>
</reference>
<dbReference type="Proteomes" id="UP000620124">
    <property type="component" value="Unassembled WGS sequence"/>
</dbReference>
<proteinExistence type="predicted"/>
<evidence type="ECO:0000313" key="2">
    <source>
        <dbReference type="Proteomes" id="UP000620124"/>
    </source>
</evidence>
<dbReference type="Gene3D" id="3.80.10.10">
    <property type="entry name" value="Ribonuclease Inhibitor"/>
    <property type="match status" value="1"/>
</dbReference>
<dbReference type="SUPFAM" id="SSF52047">
    <property type="entry name" value="RNI-like"/>
    <property type="match status" value="1"/>
</dbReference>
<dbReference type="OrthoDB" id="3221235at2759"/>
<gene>
    <name evidence="1" type="ORF">MVEN_00843700</name>
</gene>